<reference evidence="6" key="2">
    <citation type="journal article" date="2023" name="ISME Commun">
        <title>Characterization of a bloom-associated alphaproteobacterial lineage, 'Candidatus Phycosocius': insights into freshwater algal-bacterial interactions.</title>
        <authorList>
            <person name="Tanabe Y."/>
            <person name="Yamaguchi H."/>
            <person name="Yoshida M."/>
            <person name="Kai A."/>
            <person name="Okazaki Y."/>
        </authorList>
    </citation>
    <scope>NUCLEOTIDE SEQUENCE</scope>
    <source>
        <strain evidence="6">BOTRYCO-1</strain>
    </source>
</reference>
<comment type="caution">
    <text evidence="6">The sequence shown here is derived from an EMBL/GenBank/DDBJ whole genome shotgun (WGS) entry which is preliminary data.</text>
</comment>
<keyword evidence="1" id="KW-0540">Nuclease</keyword>
<name>A0ABQ4PXW4_9PROT</name>
<dbReference type="EMBL" id="BPFZ01000014">
    <property type="protein sequence ID" value="GIU67804.1"/>
    <property type="molecule type" value="Genomic_DNA"/>
</dbReference>
<organism evidence="6 7">
    <name type="scientific">Candidatus Phycosocius spiralis</name>
    <dbReference type="NCBI Taxonomy" id="2815099"/>
    <lineage>
        <taxon>Bacteria</taxon>
        <taxon>Pseudomonadati</taxon>
        <taxon>Pseudomonadota</taxon>
        <taxon>Alphaproteobacteria</taxon>
        <taxon>Caulobacterales</taxon>
        <taxon>Caulobacterales incertae sedis</taxon>
        <taxon>Candidatus Phycosocius</taxon>
    </lineage>
</organism>
<evidence type="ECO:0000256" key="4">
    <source>
        <dbReference type="SAM" id="SignalP"/>
    </source>
</evidence>
<feature type="domain" description="TNase-like" evidence="5">
    <location>
        <begin position="28"/>
        <end position="158"/>
    </location>
</feature>
<keyword evidence="2" id="KW-0255">Endonuclease</keyword>
<dbReference type="SUPFAM" id="SSF50199">
    <property type="entry name" value="Staphylococcal nuclease"/>
    <property type="match status" value="1"/>
</dbReference>
<dbReference type="Proteomes" id="UP001161064">
    <property type="component" value="Unassembled WGS sequence"/>
</dbReference>
<dbReference type="SMART" id="SM00318">
    <property type="entry name" value="SNc"/>
    <property type="match status" value="1"/>
</dbReference>
<gene>
    <name evidence="6" type="ORF">PsB1_1958</name>
</gene>
<dbReference type="Pfam" id="PF00565">
    <property type="entry name" value="SNase"/>
    <property type="match status" value="1"/>
</dbReference>
<reference evidence="6" key="1">
    <citation type="submission" date="2021-05" db="EMBL/GenBank/DDBJ databases">
        <authorList>
            <person name="Tanabe Y."/>
        </authorList>
    </citation>
    <scope>NUCLEOTIDE SEQUENCE</scope>
    <source>
        <strain evidence="6">BOTRYCO-1</strain>
    </source>
</reference>
<feature type="signal peptide" evidence="4">
    <location>
        <begin position="1"/>
        <end position="21"/>
    </location>
</feature>
<accession>A0ABQ4PXW4</accession>
<evidence type="ECO:0000313" key="7">
    <source>
        <dbReference type="Proteomes" id="UP001161064"/>
    </source>
</evidence>
<evidence type="ECO:0000259" key="5">
    <source>
        <dbReference type="PROSITE" id="PS50830"/>
    </source>
</evidence>
<dbReference type="InterPro" id="IPR035437">
    <property type="entry name" value="SNase_OB-fold_sf"/>
</dbReference>
<keyword evidence="7" id="KW-1185">Reference proteome</keyword>
<keyword evidence="4" id="KW-0732">Signal</keyword>
<evidence type="ECO:0000256" key="2">
    <source>
        <dbReference type="ARBA" id="ARBA00022759"/>
    </source>
</evidence>
<dbReference type="PROSITE" id="PS50830">
    <property type="entry name" value="TNASE_3"/>
    <property type="match status" value="1"/>
</dbReference>
<sequence length="280" mass="30839">MIMSKRLRFVGLVCGAVLVLAATPALERGESGQVIKIIDGDSFILDGGLEVRLAQIEAPRVRPGDTWGARASADLEKLLLGKKVELRYSGLRRDRRGRAIAHVFIPQGFGKEAIWVQPMVLKAGLARVHTYADNRAYIGELWQAERAARREGRGLWGSRAYQVRYATPEALQGGLNSFQLMEGKVASASQRGKVMFLNFGTDAKTDVTAVIPQSAFQRWPGGVQELTALQGRSIRVRGYVRNSNGPSVWLDHPEQIEFIMAAPSQAKPNDMKQAGRSLSR</sequence>
<feature type="chain" id="PRO_5047088378" evidence="4">
    <location>
        <begin position="22"/>
        <end position="280"/>
    </location>
</feature>
<protein>
    <submittedName>
        <fullName evidence="6">Nuclease</fullName>
    </submittedName>
</protein>
<evidence type="ECO:0000256" key="3">
    <source>
        <dbReference type="ARBA" id="ARBA00022801"/>
    </source>
</evidence>
<evidence type="ECO:0000313" key="6">
    <source>
        <dbReference type="EMBL" id="GIU67804.1"/>
    </source>
</evidence>
<dbReference type="PANTHER" id="PTHR12302:SF3">
    <property type="entry name" value="SERINE_THREONINE-PROTEIN KINASE 31"/>
    <property type="match status" value="1"/>
</dbReference>
<evidence type="ECO:0000256" key="1">
    <source>
        <dbReference type="ARBA" id="ARBA00022722"/>
    </source>
</evidence>
<dbReference type="Gene3D" id="2.40.50.90">
    <property type="match status" value="1"/>
</dbReference>
<keyword evidence="3" id="KW-0378">Hydrolase</keyword>
<dbReference type="InterPro" id="IPR016071">
    <property type="entry name" value="Staphylococal_nuclease_OB-fold"/>
</dbReference>
<proteinExistence type="predicted"/>
<dbReference type="PANTHER" id="PTHR12302">
    <property type="entry name" value="EBNA2 BINDING PROTEIN P100"/>
    <property type="match status" value="1"/>
</dbReference>